<organism evidence="2 3">
    <name type="scientific">Phocaeicola plebeius</name>
    <dbReference type="NCBI Taxonomy" id="310297"/>
    <lineage>
        <taxon>Bacteria</taxon>
        <taxon>Pseudomonadati</taxon>
        <taxon>Bacteroidota</taxon>
        <taxon>Bacteroidia</taxon>
        <taxon>Bacteroidales</taxon>
        <taxon>Bacteroidaceae</taxon>
        <taxon>Phocaeicola</taxon>
    </lineage>
</organism>
<reference evidence="2 3" key="1">
    <citation type="journal article" date="2016" name="Nat. Biotechnol.">
        <title>Measurement of bacterial replication rates in microbial communities.</title>
        <authorList>
            <person name="Brown C.T."/>
            <person name="Olm M.R."/>
            <person name="Thomas B.C."/>
            <person name="Banfield J.F."/>
        </authorList>
    </citation>
    <scope>NUCLEOTIDE SEQUENCE [LARGE SCALE GENOMIC DNA]</scope>
    <source>
        <strain evidence="2">45_130</strain>
    </source>
</reference>
<evidence type="ECO:0000313" key="2">
    <source>
        <dbReference type="EMBL" id="OKZ10498.1"/>
    </source>
</evidence>
<dbReference type="EMBL" id="MNQR01000019">
    <property type="protein sequence ID" value="OKZ10498.1"/>
    <property type="molecule type" value="Genomic_DNA"/>
</dbReference>
<protein>
    <submittedName>
        <fullName evidence="2">Uncharacterized protein</fullName>
    </submittedName>
</protein>
<feature type="transmembrane region" description="Helical" evidence="1">
    <location>
        <begin position="63"/>
        <end position="81"/>
    </location>
</feature>
<proteinExistence type="predicted"/>
<dbReference type="AlphaFoldDB" id="A0A854C0J2"/>
<comment type="caution">
    <text evidence="2">The sequence shown here is derived from an EMBL/GenBank/DDBJ whole genome shotgun (WGS) entry which is preliminary data.</text>
</comment>
<gene>
    <name evidence="2" type="ORF">BHV76_06360</name>
</gene>
<keyword evidence="1" id="KW-0812">Transmembrane</keyword>
<evidence type="ECO:0000256" key="1">
    <source>
        <dbReference type="SAM" id="Phobius"/>
    </source>
</evidence>
<keyword evidence="1" id="KW-1133">Transmembrane helix</keyword>
<dbReference type="Proteomes" id="UP000186685">
    <property type="component" value="Unassembled WGS sequence"/>
</dbReference>
<keyword evidence="1" id="KW-0472">Membrane</keyword>
<name>A0A854C0J2_9BACT</name>
<feature type="transmembrane region" description="Helical" evidence="1">
    <location>
        <begin position="20"/>
        <end position="42"/>
    </location>
</feature>
<accession>A0A854C0J2</accession>
<evidence type="ECO:0000313" key="3">
    <source>
        <dbReference type="Proteomes" id="UP000186685"/>
    </source>
</evidence>
<sequence>MMEENEKNIEQSSNARGLLIAGFILGICGLCPLGIVLGIYVACAKVKSGVGRVSRYSAKERKLGVACVVVSSLSMLIWRAFL</sequence>